<dbReference type="Pfam" id="PF06500">
    <property type="entry name" value="FrsA-like"/>
    <property type="match status" value="1"/>
</dbReference>
<dbReference type="InterPro" id="IPR029058">
    <property type="entry name" value="AB_hydrolase_fold"/>
</dbReference>
<reference evidence="4" key="1">
    <citation type="journal article" date="2019" name="Int. J. Syst. Evol. Microbiol.">
        <title>The Global Catalogue of Microorganisms (GCM) 10K type strain sequencing project: providing services to taxonomists for standard genome sequencing and annotation.</title>
        <authorList>
            <consortium name="The Broad Institute Genomics Platform"/>
            <consortium name="The Broad Institute Genome Sequencing Center for Infectious Disease"/>
            <person name="Wu L."/>
            <person name="Ma J."/>
        </authorList>
    </citation>
    <scope>NUCLEOTIDE SEQUENCE [LARGE SCALE GENOMIC DNA]</scope>
    <source>
        <strain evidence="4">CGMCC 1.15197</strain>
    </source>
</reference>
<sequence length="494" mass="53204">MKSIPPLFVNLLLIIYLVCSLPVQAGDSPTLSGQWKGPLKVPGGTLDLIITLVPLSNGTYYAALDVPQQRISRMPVEAETKGDEITLKIEQAGSSFAGKISDGGARFTGTWKQPGLTAPLVMQRATSSAATASKIRLTPPYREEDVSFTNAKNKFRLGGTLTVPAGPGPFPAVVLVSDTGPQDRDVTVQEYRMFGILADYLTRRGIAVLRFDDRGVGKSAGNYPSATTADLMTDAQAGLAFLRSRPLIDPQHIGYIGHGEGANVALLAAAQAQAPAFVVTLAGYGLPGREVLLRQQGEIMRLIGADAAQVKAALALNEHMVDIIRQTPNDAQARGKVAAFIRQNNSNIDPTMARARAAHLTSPWSRYYLDFDPKRKLPDVKCPVLALNGTDDLQVAASTNLGILQKGLKGNRDVTVQKLSGVNHLFQPEEQDWPLVNGQQQPNFSPKALENIREWIVKRTGQPTPVPVTVKRAAPAKPTAKKPTRTAFQKTASK</sequence>
<gene>
    <name evidence="3" type="ORF">GCM10011383_28840</name>
</gene>
<protein>
    <submittedName>
        <fullName evidence="3">Alpha/beta hydrolase</fullName>
    </submittedName>
</protein>
<feature type="signal peptide" evidence="2">
    <location>
        <begin position="1"/>
        <end position="25"/>
    </location>
</feature>
<keyword evidence="4" id="KW-1185">Reference proteome</keyword>
<dbReference type="Gene3D" id="3.40.50.1820">
    <property type="entry name" value="alpha/beta hydrolase"/>
    <property type="match status" value="1"/>
</dbReference>
<dbReference type="InterPro" id="IPR010520">
    <property type="entry name" value="FrsA-like"/>
</dbReference>
<dbReference type="Proteomes" id="UP000632273">
    <property type="component" value="Unassembled WGS sequence"/>
</dbReference>
<evidence type="ECO:0000313" key="4">
    <source>
        <dbReference type="Proteomes" id="UP000632273"/>
    </source>
</evidence>
<comment type="caution">
    <text evidence="3">The sequence shown here is derived from an EMBL/GenBank/DDBJ whole genome shotgun (WGS) entry which is preliminary data.</text>
</comment>
<dbReference type="PANTHER" id="PTHR43265">
    <property type="entry name" value="ESTERASE ESTD"/>
    <property type="match status" value="1"/>
</dbReference>
<keyword evidence="2" id="KW-0732">Signal</keyword>
<dbReference type="EMBL" id="BMHT01000005">
    <property type="protein sequence ID" value="GGF15771.1"/>
    <property type="molecule type" value="Genomic_DNA"/>
</dbReference>
<feature type="region of interest" description="Disordered" evidence="1">
    <location>
        <begin position="473"/>
        <end position="494"/>
    </location>
</feature>
<organism evidence="3 4">
    <name type="scientific">Hymenobacter cavernae</name>
    <dbReference type="NCBI Taxonomy" id="2044852"/>
    <lineage>
        <taxon>Bacteria</taxon>
        <taxon>Pseudomonadati</taxon>
        <taxon>Bacteroidota</taxon>
        <taxon>Cytophagia</taxon>
        <taxon>Cytophagales</taxon>
        <taxon>Hymenobacteraceae</taxon>
        <taxon>Hymenobacter</taxon>
    </lineage>
</organism>
<evidence type="ECO:0000256" key="1">
    <source>
        <dbReference type="SAM" id="MobiDB-lite"/>
    </source>
</evidence>
<accession>A0ABQ1UCU2</accession>
<dbReference type="RefSeq" id="WP_188814729.1">
    <property type="nucleotide sequence ID" value="NZ_BMHT01000005.1"/>
</dbReference>
<dbReference type="SUPFAM" id="SSF53474">
    <property type="entry name" value="alpha/beta-Hydrolases"/>
    <property type="match status" value="1"/>
</dbReference>
<name>A0ABQ1UCU2_9BACT</name>
<keyword evidence="3" id="KW-0378">Hydrolase</keyword>
<feature type="chain" id="PRO_5046456735" evidence="2">
    <location>
        <begin position="26"/>
        <end position="494"/>
    </location>
</feature>
<evidence type="ECO:0000256" key="2">
    <source>
        <dbReference type="SAM" id="SignalP"/>
    </source>
</evidence>
<dbReference type="InterPro" id="IPR053145">
    <property type="entry name" value="AB_hydrolase_Est10"/>
</dbReference>
<proteinExistence type="predicted"/>
<evidence type="ECO:0000313" key="3">
    <source>
        <dbReference type="EMBL" id="GGF15771.1"/>
    </source>
</evidence>
<dbReference type="GO" id="GO:0016787">
    <property type="term" value="F:hydrolase activity"/>
    <property type="evidence" value="ECO:0007669"/>
    <property type="project" value="UniProtKB-KW"/>
</dbReference>
<dbReference type="PANTHER" id="PTHR43265:SF1">
    <property type="entry name" value="ESTERASE ESTD"/>
    <property type="match status" value="1"/>
</dbReference>